<protein>
    <submittedName>
        <fullName evidence="2">Ubiquinone/menaquinone biosynthesis methyltransferase</fullName>
    </submittedName>
</protein>
<reference evidence="2 3" key="1">
    <citation type="submission" date="2019-02" db="EMBL/GenBank/DDBJ databases">
        <title>Deep-cultivation of Planctomycetes and their phenomic and genomic characterization uncovers novel biology.</title>
        <authorList>
            <person name="Wiegand S."/>
            <person name="Jogler M."/>
            <person name="Boedeker C."/>
            <person name="Pinto D."/>
            <person name="Vollmers J."/>
            <person name="Rivas-Marin E."/>
            <person name="Kohn T."/>
            <person name="Peeters S.H."/>
            <person name="Heuer A."/>
            <person name="Rast P."/>
            <person name="Oberbeckmann S."/>
            <person name="Bunk B."/>
            <person name="Jeske O."/>
            <person name="Meyerdierks A."/>
            <person name="Storesund J.E."/>
            <person name="Kallscheuer N."/>
            <person name="Luecker S."/>
            <person name="Lage O.M."/>
            <person name="Pohl T."/>
            <person name="Merkel B.J."/>
            <person name="Hornburger P."/>
            <person name="Mueller R.-W."/>
            <person name="Bruemmer F."/>
            <person name="Labrenz M."/>
            <person name="Spormann A.M."/>
            <person name="Op den Camp H."/>
            <person name="Overmann J."/>
            <person name="Amann R."/>
            <person name="Jetten M.S.M."/>
            <person name="Mascher T."/>
            <person name="Medema M.H."/>
            <person name="Devos D.P."/>
            <person name="Kaster A.-K."/>
            <person name="Ovreas L."/>
            <person name="Rohde M."/>
            <person name="Galperin M.Y."/>
            <person name="Jogler C."/>
        </authorList>
    </citation>
    <scope>NUCLEOTIDE SEQUENCE [LARGE SCALE GENOMIC DNA]</scope>
    <source>
        <strain evidence="2 3">TBK1r</strain>
    </source>
</reference>
<dbReference type="Gene3D" id="3.40.50.150">
    <property type="entry name" value="Vaccinia Virus protein VP39"/>
    <property type="match status" value="1"/>
</dbReference>
<dbReference type="SUPFAM" id="SSF53335">
    <property type="entry name" value="S-adenosyl-L-methionine-dependent methyltransferases"/>
    <property type="match status" value="1"/>
</dbReference>
<dbReference type="InterPro" id="IPR029063">
    <property type="entry name" value="SAM-dependent_MTases_sf"/>
</dbReference>
<feature type="domain" description="Methyltransferase" evidence="1">
    <location>
        <begin position="48"/>
        <end position="145"/>
    </location>
</feature>
<dbReference type="Proteomes" id="UP000318081">
    <property type="component" value="Chromosome"/>
</dbReference>
<dbReference type="InterPro" id="IPR041698">
    <property type="entry name" value="Methyltransf_25"/>
</dbReference>
<dbReference type="CDD" id="cd02440">
    <property type="entry name" value="AdoMet_MTases"/>
    <property type="match status" value="1"/>
</dbReference>
<keyword evidence="2" id="KW-0830">Ubiquinone</keyword>
<keyword evidence="2" id="KW-0489">Methyltransferase</keyword>
<dbReference type="GO" id="GO:0032259">
    <property type="term" value="P:methylation"/>
    <property type="evidence" value="ECO:0007669"/>
    <property type="project" value="UniProtKB-KW"/>
</dbReference>
<dbReference type="RefSeq" id="WP_145217154.1">
    <property type="nucleotide sequence ID" value="NZ_CP036432.1"/>
</dbReference>
<keyword evidence="2" id="KW-0808">Transferase</keyword>
<proteinExistence type="predicted"/>
<gene>
    <name evidence="2" type="ORF">TBK1r_52850</name>
</gene>
<evidence type="ECO:0000313" key="2">
    <source>
        <dbReference type="EMBL" id="QDV86266.1"/>
    </source>
</evidence>
<name>A0ABX5XZZ8_9BACT</name>
<dbReference type="Pfam" id="PF13649">
    <property type="entry name" value="Methyltransf_25"/>
    <property type="match status" value="1"/>
</dbReference>
<dbReference type="GO" id="GO:0008168">
    <property type="term" value="F:methyltransferase activity"/>
    <property type="evidence" value="ECO:0007669"/>
    <property type="project" value="UniProtKB-KW"/>
</dbReference>
<dbReference type="EMBL" id="CP036432">
    <property type="protein sequence ID" value="QDV86266.1"/>
    <property type="molecule type" value="Genomic_DNA"/>
</dbReference>
<sequence length="220" mass="25446">MNDNAKSVRGYDRLAMVYRGLEICLFGNALLRARLALMDQLPPVGRALVLGDGTGRLLEQLCITQPDCRITSVDQSRQMLNQQRRRVERIGALDRVDLIQADARSYDVPKNHFDLVVAAFFLDCFSEGELAENVPRFLAGLRDDGTFYFVDFVWPSSTWRRRQATAYQWLMHRFFRWQTGLPNRRLVDLDSVLATQNLVLTDSADRLHPMMACRCYRVQR</sequence>
<evidence type="ECO:0000313" key="3">
    <source>
        <dbReference type="Proteomes" id="UP000318081"/>
    </source>
</evidence>
<organism evidence="2 3">
    <name type="scientific">Stieleria magnilauensis</name>
    <dbReference type="NCBI Taxonomy" id="2527963"/>
    <lineage>
        <taxon>Bacteria</taxon>
        <taxon>Pseudomonadati</taxon>
        <taxon>Planctomycetota</taxon>
        <taxon>Planctomycetia</taxon>
        <taxon>Pirellulales</taxon>
        <taxon>Pirellulaceae</taxon>
        <taxon>Stieleria</taxon>
    </lineage>
</organism>
<evidence type="ECO:0000259" key="1">
    <source>
        <dbReference type="Pfam" id="PF13649"/>
    </source>
</evidence>
<keyword evidence="3" id="KW-1185">Reference proteome</keyword>
<accession>A0ABX5XZZ8</accession>